<accession>A0AAW1V582</accession>
<dbReference type="Proteomes" id="UP001431783">
    <property type="component" value="Unassembled WGS sequence"/>
</dbReference>
<reference evidence="2 3" key="1">
    <citation type="submission" date="2023-03" db="EMBL/GenBank/DDBJ databases">
        <title>Genome insight into feeding habits of ladybird beetles.</title>
        <authorList>
            <person name="Li H.-S."/>
            <person name="Huang Y.-H."/>
            <person name="Pang H."/>
        </authorList>
    </citation>
    <scope>NUCLEOTIDE SEQUENCE [LARGE SCALE GENOMIC DNA]</scope>
    <source>
        <strain evidence="2">SYSU_2023b</strain>
        <tissue evidence="2">Whole body</tissue>
    </source>
</reference>
<protein>
    <submittedName>
        <fullName evidence="2">Uncharacterized protein</fullName>
    </submittedName>
</protein>
<feature type="region of interest" description="Disordered" evidence="1">
    <location>
        <begin position="134"/>
        <end position="181"/>
    </location>
</feature>
<evidence type="ECO:0000313" key="2">
    <source>
        <dbReference type="EMBL" id="KAK9888645.1"/>
    </source>
</evidence>
<feature type="compositionally biased region" description="Basic and acidic residues" evidence="1">
    <location>
        <begin position="134"/>
        <end position="150"/>
    </location>
</feature>
<comment type="caution">
    <text evidence="2">The sequence shown here is derived from an EMBL/GenBank/DDBJ whole genome shotgun (WGS) entry which is preliminary data.</text>
</comment>
<keyword evidence="3" id="KW-1185">Reference proteome</keyword>
<feature type="compositionally biased region" description="Polar residues" evidence="1">
    <location>
        <begin position="151"/>
        <end position="161"/>
    </location>
</feature>
<proteinExistence type="predicted"/>
<dbReference type="AlphaFoldDB" id="A0AAW1V582"/>
<organism evidence="2 3">
    <name type="scientific">Henosepilachna vigintioctopunctata</name>
    <dbReference type="NCBI Taxonomy" id="420089"/>
    <lineage>
        <taxon>Eukaryota</taxon>
        <taxon>Metazoa</taxon>
        <taxon>Ecdysozoa</taxon>
        <taxon>Arthropoda</taxon>
        <taxon>Hexapoda</taxon>
        <taxon>Insecta</taxon>
        <taxon>Pterygota</taxon>
        <taxon>Neoptera</taxon>
        <taxon>Endopterygota</taxon>
        <taxon>Coleoptera</taxon>
        <taxon>Polyphaga</taxon>
        <taxon>Cucujiformia</taxon>
        <taxon>Coccinelloidea</taxon>
        <taxon>Coccinellidae</taxon>
        <taxon>Epilachninae</taxon>
        <taxon>Epilachnini</taxon>
        <taxon>Henosepilachna</taxon>
    </lineage>
</organism>
<dbReference type="EMBL" id="JARQZJ010000121">
    <property type="protein sequence ID" value="KAK9888645.1"/>
    <property type="molecule type" value="Genomic_DNA"/>
</dbReference>
<gene>
    <name evidence="2" type="ORF">WA026_000872</name>
</gene>
<evidence type="ECO:0000256" key="1">
    <source>
        <dbReference type="SAM" id="MobiDB-lite"/>
    </source>
</evidence>
<sequence>MKKLYNKINNKQWRMTVPNINSSIFRRGNRSPVDSLNRNSGFYDVQEAEKEYENSRSVPNSVYILESGSEDESKYQDARDNIVEARTDDDACDDRDVYEEMDRVPYEQRPASRQSAEYDVPRISFKFFDKTKTEEKKTDATYENTREDSSHNQFPDTNSVEVQEPNYEVINEKPSTPRPRLKSEMKIVLTAVEIDIGESDTQEKQETMKI</sequence>
<evidence type="ECO:0000313" key="3">
    <source>
        <dbReference type="Proteomes" id="UP001431783"/>
    </source>
</evidence>
<name>A0AAW1V582_9CUCU</name>